<evidence type="ECO:0000259" key="1">
    <source>
        <dbReference type="Pfam" id="PF09937"/>
    </source>
</evidence>
<accession>A0A9E4MZD5</accession>
<protein>
    <submittedName>
        <fullName evidence="2">DUF2169 domain-containing protein</fullName>
    </submittedName>
</protein>
<evidence type="ECO:0000313" key="3">
    <source>
        <dbReference type="Proteomes" id="UP000886687"/>
    </source>
</evidence>
<feature type="domain" description="DUF2169" evidence="1">
    <location>
        <begin position="20"/>
        <end position="317"/>
    </location>
</feature>
<reference evidence="2" key="1">
    <citation type="journal article" date="2021" name="Proc. Natl. Acad. Sci. U.S.A.">
        <title>Global biogeography of chemosynthetic symbionts reveals both localized and globally distributed symbiont groups. .</title>
        <authorList>
            <person name="Osvatic J.T."/>
            <person name="Wilkins L.G.E."/>
            <person name="Leibrecht L."/>
            <person name="Leray M."/>
            <person name="Zauner S."/>
            <person name="Polzin J."/>
            <person name="Camacho Y."/>
            <person name="Gros O."/>
            <person name="van Gils J.A."/>
            <person name="Eisen J.A."/>
            <person name="Petersen J.M."/>
            <person name="Yuen B."/>
        </authorList>
    </citation>
    <scope>NUCLEOTIDE SEQUENCE</scope>
    <source>
        <strain evidence="2">MAGL173</strain>
    </source>
</reference>
<gene>
    <name evidence="2" type="ORF">JAZ04_04565</name>
</gene>
<dbReference type="AlphaFoldDB" id="A0A9E4MZD5"/>
<dbReference type="Proteomes" id="UP000886687">
    <property type="component" value="Unassembled WGS sequence"/>
</dbReference>
<name>A0A9E4MZD5_9GAMM</name>
<organism evidence="2 3">
    <name type="scientific">Candidatus Thiodiazotropha lotti</name>
    <dbReference type="NCBI Taxonomy" id="2792787"/>
    <lineage>
        <taxon>Bacteria</taxon>
        <taxon>Pseudomonadati</taxon>
        <taxon>Pseudomonadota</taxon>
        <taxon>Gammaproteobacteria</taxon>
        <taxon>Chromatiales</taxon>
        <taxon>Sedimenticolaceae</taxon>
        <taxon>Candidatus Thiodiazotropha</taxon>
    </lineage>
</organism>
<dbReference type="Pfam" id="PF09937">
    <property type="entry name" value="DUF2169"/>
    <property type="match status" value="1"/>
</dbReference>
<evidence type="ECO:0000313" key="2">
    <source>
        <dbReference type="EMBL" id="MCG7938118.1"/>
    </source>
</evidence>
<dbReference type="InterPro" id="IPR018683">
    <property type="entry name" value="DUF2169"/>
</dbReference>
<comment type="caution">
    <text evidence="2">The sequence shown here is derived from an EMBL/GenBank/DDBJ whole genome shotgun (WGS) entry which is preliminary data.</text>
</comment>
<dbReference type="EMBL" id="JAEPDI010000002">
    <property type="protein sequence ID" value="MCG7938118.1"/>
    <property type="molecule type" value="Genomic_DNA"/>
</dbReference>
<sequence>MELLNATGMQAGYTMGMRPDGRELLVVAVKGTFNIPPIRQQVTRAELQKPLVDADCFTGEPGYSAPLYEVDYAPVKSMCDVLLNGSAYAPGGKPASRVEVTLRIGPMYKSFAVTGNRFWEAGKLAISPGYPGLFERMPISYDTAFGGVDNFHENEQKHSAWMTNPVGCGYHKQLSRELVDGSPMPNTEELKRPVTMPNGTYAPMAFGPLGRGWDPRRQLAGTYDQAWLDNNFPFLPPDFHEAYYQAAPADQQIPYLQGGERVFLENLTPEGQTSFDLPQIEIPAVFFYKNGEQRDLRAVIDTLVIEPDEGIFTITWRATIPLKKNLFELSQVLLGRKPRGWWRARKLGKTYYPTLAHAKHEKPIQAAGES</sequence>
<proteinExistence type="predicted"/>